<dbReference type="Proteomes" id="UP000823775">
    <property type="component" value="Unassembled WGS sequence"/>
</dbReference>
<protein>
    <submittedName>
        <fullName evidence="1">Uncharacterized protein</fullName>
    </submittedName>
</protein>
<name>A0ABS8TG78_DATST</name>
<accession>A0ABS8TG78</accession>
<evidence type="ECO:0000313" key="2">
    <source>
        <dbReference type="Proteomes" id="UP000823775"/>
    </source>
</evidence>
<comment type="caution">
    <text evidence="1">The sequence shown here is derived from an EMBL/GenBank/DDBJ whole genome shotgun (WGS) entry which is preliminary data.</text>
</comment>
<proteinExistence type="predicted"/>
<keyword evidence="2" id="KW-1185">Reference proteome</keyword>
<organism evidence="1 2">
    <name type="scientific">Datura stramonium</name>
    <name type="common">Jimsonweed</name>
    <name type="synonym">Common thornapple</name>
    <dbReference type="NCBI Taxonomy" id="4076"/>
    <lineage>
        <taxon>Eukaryota</taxon>
        <taxon>Viridiplantae</taxon>
        <taxon>Streptophyta</taxon>
        <taxon>Embryophyta</taxon>
        <taxon>Tracheophyta</taxon>
        <taxon>Spermatophyta</taxon>
        <taxon>Magnoliopsida</taxon>
        <taxon>eudicotyledons</taxon>
        <taxon>Gunneridae</taxon>
        <taxon>Pentapetalae</taxon>
        <taxon>asterids</taxon>
        <taxon>lamiids</taxon>
        <taxon>Solanales</taxon>
        <taxon>Solanaceae</taxon>
        <taxon>Solanoideae</taxon>
        <taxon>Datureae</taxon>
        <taxon>Datura</taxon>
    </lineage>
</organism>
<evidence type="ECO:0000313" key="1">
    <source>
        <dbReference type="EMBL" id="MCD7469986.1"/>
    </source>
</evidence>
<dbReference type="EMBL" id="JACEIK010001516">
    <property type="protein sequence ID" value="MCD7469986.1"/>
    <property type="molecule type" value="Genomic_DNA"/>
</dbReference>
<gene>
    <name evidence="1" type="ORF">HAX54_009489</name>
</gene>
<reference evidence="1 2" key="1">
    <citation type="journal article" date="2021" name="BMC Genomics">
        <title>Datura genome reveals duplications of psychoactive alkaloid biosynthetic genes and high mutation rate following tissue culture.</title>
        <authorList>
            <person name="Rajewski A."/>
            <person name="Carter-House D."/>
            <person name="Stajich J."/>
            <person name="Litt A."/>
        </authorList>
    </citation>
    <scope>NUCLEOTIDE SEQUENCE [LARGE SCALE GENOMIC DNA]</scope>
    <source>
        <strain evidence="1">AR-01</strain>
    </source>
</reference>
<sequence length="115" mass="13101">MVDKLGSLCARVDVPEDEVVAFREEIDRRREIILPIACLAVQREIEDSEQPHDEVLPIMDASNQGDPYWVPSIYSYHEARTLPNRWVVSTLHSPLALLPDTLMSSVTDITSRHFS</sequence>